<accession>A0A1I0HNM6</accession>
<reference evidence="1 2" key="1">
    <citation type="submission" date="2016-10" db="EMBL/GenBank/DDBJ databases">
        <authorList>
            <person name="de Groot N.N."/>
        </authorList>
    </citation>
    <scope>NUCLEOTIDE SEQUENCE [LARGE SCALE GENOMIC DNA]</scope>
    <source>
        <strain evidence="1 2">IBRC-M 10780</strain>
    </source>
</reference>
<evidence type="ECO:0000313" key="1">
    <source>
        <dbReference type="EMBL" id="SET85594.1"/>
    </source>
</evidence>
<dbReference type="AlphaFoldDB" id="A0A1I0HNM6"/>
<sequence length="59" mass="6877">MERDDSLQAYLYAMLYLFGGVDLSHTNDQTVKVISKVEGDKTNKIVYHPSFFDEMHSYK</sequence>
<organism evidence="1 2">
    <name type="scientific">Oceanobacillus limi</name>
    <dbReference type="NCBI Taxonomy" id="930131"/>
    <lineage>
        <taxon>Bacteria</taxon>
        <taxon>Bacillati</taxon>
        <taxon>Bacillota</taxon>
        <taxon>Bacilli</taxon>
        <taxon>Bacillales</taxon>
        <taxon>Bacillaceae</taxon>
        <taxon>Oceanobacillus</taxon>
    </lineage>
</organism>
<keyword evidence="2" id="KW-1185">Reference proteome</keyword>
<dbReference type="STRING" id="930131.SAMN05216389_1427"/>
<protein>
    <submittedName>
        <fullName evidence="1">Uncharacterized protein</fullName>
    </submittedName>
</protein>
<dbReference type="Proteomes" id="UP000198618">
    <property type="component" value="Unassembled WGS sequence"/>
</dbReference>
<dbReference type="EMBL" id="FOHE01000042">
    <property type="protein sequence ID" value="SET85594.1"/>
    <property type="molecule type" value="Genomic_DNA"/>
</dbReference>
<dbReference type="RefSeq" id="WP_139177974.1">
    <property type="nucleotide sequence ID" value="NZ_FOHE01000042.1"/>
</dbReference>
<evidence type="ECO:0000313" key="2">
    <source>
        <dbReference type="Proteomes" id="UP000198618"/>
    </source>
</evidence>
<name>A0A1I0HNM6_9BACI</name>
<gene>
    <name evidence="1" type="ORF">SAMN05216389_1427</name>
</gene>
<proteinExistence type="predicted"/>